<protein>
    <recommendedName>
        <fullName evidence="3">Toxic anion resistance protein TelA</fullName>
    </recommendedName>
</protein>
<gene>
    <name evidence="1" type="ORF">ACFOW1_15740</name>
</gene>
<evidence type="ECO:0008006" key="3">
    <source>
        <dbReference type="Google" id="ProtNLM"/>
    </source>
</evidence>
<comment type="caution">
    <text evidence="1">The sequence shown here is derived from an EMBL/GenBank/DDBJ whole genome shotgun (WGS) entry which is preliminary data.</text>
</comment>
<reference evidence="2" key="1">
    <citation type="journal article" date="2019" name="Int. J. Syst. Evol. Microbiol.">
        <title>The Global Catalogue of Microorganisms (GCM) 10K type strain sequencing project: providing services to taxonomists for standard genome sequencing and annotation.</title>
        <authorList>
            <consortium name="The Broad Institute Genomics Platform"/>
            <consortium name="The Broad Institute Genome Sequencing Center for Infectious Disease"/>
            <person name="Wu L."/>
            <person name="Ma J."/>
        </authorList>
    </citation>
    <scope>NUCLEOTIDE SEQUENCE [LARGE SCALE GENOMIC DNA]</scope>
    <source>
        <strain evidence="2">CECT 8010</strain>
    </source>
</reference>
<proteinExistence type="predicted"/>
<accession>A0ABV8PZ19</accession>
<name>A0ABV8PZ19_9BACT</name>
<evidence type="ECO:0000313" key="2">
    <source>
        <dbReference type="Proteomes" id="UP001595906"/>
    </source>
</evidence>
<dbReference type="RefSeq" id="WP_379015593.1">
    <property type="nucleotide sequence ID" value="NZ_JBHSDC010000029.1"/>
</dbReference>
<sequence length="399" mass="46602">MPHKYTLEWIDLVITVTLNPKKTDVSEITDTQIEAILSRVTDEKEKLESQLKHQVFGLTKQKQIELLIKQYHSALIVLLDQAFENQNNCPAKNQALKNLNKALISCLDELLSFIEVRFNQYLSLEQRVPVTYLLVSKKELQKKLNKLKETLVEKVNDQQFIDIVLNPLYAFINDLKENPEVSFKELLYQKELLKELELLENPEKEIGVYTALNELLIYLNFNSKAYMDYFTKKLAEKTNSKETITEKMDELLIHYKVFNQLHRKPGIVLNPQYADLKTALGKWFKHELFYLEKKRHLAIMPMDENAVPVTTKDIKKHKILSMLSVDQMALILRSADDLKILIARSMNAIFKTIVPHLSTPHQVDLSYDSMRSKSYSAETRDKEIVIDTLQQMIDKIQEY</sequence>
<keyword evidence="2" id="KW-1185">Reference proteome</keyword>
<dbReference type="Proteomes" id="UP001595906">
    <property type="component" value="Unassembled WGS sequence"/>
</dbReference>
<evidence type="ECO:0000313" key="1">
    <source>
        <dbReference type="EMBL" id="MFC4233353.1"/>
    </source>
</evidence>
<organism evidence="1 2">
    <name type="scientific">Parasediminibacterium paludis</name>
    <dbReference type="NCBI Taxonomy" id="908966"/>
    <lineage>
        <taxon>Bacteria</taxon>
        <taxon>Pseudomonadati</taxon>
        <taxon>Bacteroidota</taxon>
        <taxon>Chitinophagia</taxon>
        <taxon>Chitinophagales</taxon>
        <taxon>Chitinophagaceae</taxon>
        <taxon>Parasediminibacterium</taxon>
    </lineage>
</organism>
<dbReference type="EMBL" id="JBHSDC010000029">
    <property type="protein sequence ID" value="MFC4233353.1"/>
    <property type="molecule type" value="Genomic_DNA"/>
</dbReference>